<dbReference type="CDD" id="cd20693">
    <property type="entry name" value="CdiI_EcoliA0-like"/>
    <property type="match status" value="1"/>
</dbReference>
<evidence type="ECO:0000313" key="2">
    <source>
        <dbReference type="Proteomes" id="UP000683246"/>
    </source>
</evidence>
<keyword evidence="2" id="KW-1185">Reference proteome</keyword>
<gene>
    <name evidence="1" type="ORF">HZI73_00535</name>
</gene>
<proteinExistence type="predicted"/>
<dbReference type="KEGG" id="vpy:HZI73_00535"/>
<reference evidence="1" key="1">
    <citation type="submission" date="2020-07" db="EMBL/GenBank/DDBJ databases">
        <title>Vallitalea pronyensis genome.</title>
        <authorList>
            <person name="Postec A."/>
        </authorList>
    </citation>
    <scope>NUCLEOTIDE SEQUENCE</scope>
    <source>
        <strain evidence="1">FatNI3</strain>
    </source>
</reference>
<protein>
    <submittedName>
        <fullName evidence="1">Uncharacterized protein</fullName>
    </submittedName>
</protein>
<sequence length="133" mass="15305">MTLLDECLESLQGNYKVLSDNQGEQLLEELFEVFPLTDWGRLDWNRLKIASKCTYNENFIDSINKFFGNHKSDVTIVWDEVNHPVITSKLSSILDVIDDVTAVSSNTWIFSKDKMKVVEFYHDGEITLGIINN</sequence>
<evidence type="ECO:0000313" key="1">
    <source>
        <dbReference type="EMBL" id="QUI20885.1"/>
    </source>
</evidence>
<dbReference type="InterPro" id="IPR049585">
    <property type="entry name" value="CdiI_EcoliA0-like"/>
</dbReference>
<dbReference type="Pfam" id="PF24172">
    <property type="entry name" value="CdiI_ImmP"/>
    <property type="match status" value="1"/>
</dbReference>
<dbReference type="RefSeq" id="WP_212696345.1">
    <property type="nucleotide sequence ID" value="NZ_CP058649.1"/>
</dbReference>
<dbReference type="AlphaFoldDB" id="A0A8J8MFV4"/>
<organism evidence="1 2">
    <name type="scientific">Vallitalea pronyensis</name>
    <dbReference type="NCBI Taxonomy" id="1348613"/>
    <lineage>
        <taxon>Bacteria</taxon>
        <taxon>Bacillati</taxon>
        <taxon>Bacillota</taxon>
        <taxon>Clostridia</taxon>
        <taxon>Lachnospirales</taxon>
        <taxon>Vallitaleaceae</taxon>
        <taxon>Vallitalea</taxon>
    </lineage>
</organism>
<name>A0A8J8MFV4_9FIRM</name>
<dbReference type="EMBL" id="CP058649">
    <property type="protein sequence ID" value="QUI20885.1"/>
    <property type="molecule type" value="Genomic_DNA"/>
</dbReference>
<accession>A0A8J8MFV4</accession>
<dbReference type="Proteomes" id="UP000683246">
    <property type="component" value="Chromosome"/>
</dbReference>